<feature type="active site" evidence="14 16">
    <location>
        <position position="678"/>
    </location>
</feature>
<dbReference type="PANTHER" id="PTHR10046">
    <property type="entry name" value="ATP DEPENDENT LON PROTEASE FAMILY MEMBER"/>
    <property type="match status" value="1"/>
</dbReference>
<dbReference type="PROSITE" id="PS01046">
    <property type="entry name" value="LON_SER"/>
    <property type="match status" value="1"/>
</dbReference>
<dbReference type="InterPro" id="IPR046336">
    <property type="entry name" value="Lon_prtase_N_sf"/>
</dbReference>
<keyword evidence="6 14" id="KW-0720">Serine protease</keyword>
<keyword evidence="2 14" id="KW-0963">Cytoplasm</keyword>
<dbReference type="Gene3D" id="2.30.130.40">
    <property type="entry name" value="LON domain-like"/>
    <property type="match status" value="1"/>
</dbReference>
<dbReference type="Pfam" id="PF00004">
    <property type="entry name" value="AAA"/>
    <property type="match status" value="1"/>
</dbReference>
<evidence type="ECO:0000313" key="24">
    <source>
        <dbReference type="Proteomes" id="UP000199820"/>
    </source>
</evidence>
<keyword evidence="24" id="KW-1185">Reference proteome</keyword>
<dbReference type="FunFam" id="3.40.50.300:FF:000021">
    <property type="entry name" value="Lon protease homolog"/>
    <property type="match status" value="1"/>
</dbReference>
<evidence type="ECO:0000256" key="15">
    <source>
        <dbReference type="PIRNR" id="PIRNR001174"/>
    </source>
</evidence>
<dbReference type="Pfam" id="PF02190">
    <property type="entry name" value="LON_substr_bdg"/>
    <property type="match status" value="1"/>
</dbReference>
<dbReference type="OrthoDB" id="9803599at2"/>
<dbReference type="SUPFAM" id="SSF52540">
    <property type="entry name" value="P-loop containing nucleoside triphosphate hydrolases"/>
    <property type="match status" value="1"/>
</dbReference>
<dbReference type="PRINTS" id="PR00830">
    <property type="entry name" value="ENDOLAPTASE"/>
</dbReference>
<dbReference type="GO" id="GO:0034605">
    <property type="term" value="P:cellular response to heat"/>
    <property type="evidence" value="ECO:0007669"/>
    <property type="project" value="UniProtKB-UniRule"/>
</dbReference>
<keyword evidence="5 14" id="KW-0378">Hydrolase</keyword>
<dbReference type="GO" id="GO:0005524">
    <property type="term" value="F:ATP binding"/>
    <property type="evidence" value="ECO:0007669"/>
    <property type="project" value="UniProtKB-UniRule"/>
</dbReference>
<evidence type="ECO:0000256" key="20">
    <source>
        <dbReference type="SAM" id="MobiDB-lite"/>
    </source>
</evidence>
<evidence type="ECO:0000256" key="11">
    <source>
        <dbReference type="ARBA" id="ARBA00066743"/>
    </source>
</evidence>
<dbReference type="InterPro" id="IPR015947">
    <property type="entry name" value="PUA-like_sf"/>
</dbReference>
<feature type="active site" evidence="14 16">
    <location>
        <position position="721"/>
    </location>
</feature>
<dbReference type="HAMAP" id="MF_01973">
    <property type="entry name" value="lon_bact"/>
    <property type="match status" value="1"/>
</dbReference>
<gene>
    <name evidence="14" type="primary">lon</name>
    <name evidence="23" type="ORF">SAMN04487771_100243</name>
</gene>
<feature type="compositionally biased region" description="Basic residues" evidence="20">
    <location>
        <begin position="779"/>
        <end position="795"/>
    </location>
</feature>
<dbReference type="InterPro" id="IPR003593">
    <property type="entry name" value="AAA+_ATPase"/>
</dbReference>
<evidence type="ECO:0000256" key="2">
    <source>
        <dbReference type="ARBA" id="ARBA00022490"/>
    </source>
</evidence>
<name>A0A1I0AI80_9FIRM</name>
<evidence type="ECO:0000256" key="12">
    <source>
        <dbReference type="ARBA" id="ARBA00071934"/>
    </source>
</evidence>
<organism evidence="23 24">
    <name type="scientific">[Clostridium] aminophilum</name>
    <dbReference type="NCBI Taxonomy" id="1526"/>
    <lineage>
        <taxon>Bacteria</taxon>
        <taxon>Bacillati</taxon>
        <taxon>Bacillota</taxon>
        <taxon>Clostridia</taxon>
        <taxon>Lachnospirales</taxon>
        <taxon>Lachnospiraceae</taxon>
    </lineage>
</organism>
<sequence length="844" mass="94445">MAKSKKTIPMIALRGLTLLPGMKSTFDCVTEKSVGALAAAMAEGRNVFLVSQMDEDAVDPLQDDLFSRGVIAHIHQYMKAADNLARVTVECGPIAELLNMSDAGTCFRAEIARIDHVTDDLPAESKPAMLRVLRDQLRELHRFAGETVYETVDELLKIRKLEVLMEKLPTELPWNWEARQSVLESATLSEVFQVEMQILIMETQADQIRHTFQEKVQERIDKHQKEYVLHEQMAEIREELGERSDPETDADEMRKKVDELVASDEIKEKIRKEINRFENMPIGSQDTNVLRTYLETVLELPWDKRTEDNIDLSHAREVLEKDHYGLEKVKDRVLEALAVRILTGEGNGQIICLVGPPGTGKTSIARSIARALGRKYVRISLGGVHDEAEIRGHRKTYVGAMPGRLVEALRQAQVSNPLMLLDEIDKVSSDYRGDTGAALLEVLDTEQNSHFRDHYVEMPIDLSHVMFIATANNKSTIPLPLLDRMDIIEVSSYTENEKYHIAKDYLIPKQLERNGLKKSQLTIQAAGLRRIIHNYTREAGVRNLERRIGDICRKTARQILEKDEVKVRVTESNLEKYLGPERNPEEDRNRVDQAGIVTGLAWTSVGGVTLQIEVNTMPGKGQLILTGQMGDVMKESARIALTWVRSVATDYQVPEDWFDRHDIHIHIPEGAVPKDGPSAGITMSTAMLSAVSGRKVRADLAMTGEVTLRGQVLMIGGLKEKLLAAKQADIHTVLVPARNQPDVEELSGEITDGLEILYVEEMRDVIRRAFCPDEAGKSAKTKTSKTSKTAKKTLKKTAAADTEKAVKAEKPVKKTKTSEPVNADRLSGKTESASGEMVTGKRKK</sequence>
<dbReference type="RefSeq" id="WP_074648002.1">
    <property type="nucleotide sequence ID" value="NZ_FOIL01000002.1"/>
</dbReference>
<feature type="region of interest" description="Disordered" evidence="20">
    <location>
        <begin position="775"/>
        <end position="844"/>
    </location>
</feature>
<dbReference type="InterPro" id="IPR008268">
    <property type="entry name" value="Peptidase_S16_AS"/>
</dbReference>
<evidence type="ECO:0000256" key="16">
    <source>
        <dbReference type="PIRSR" id="PIRSR001174-1"/>
    </source>
</evidence>
<keyword evidence="3 14" id="KW-0645">Protease</keyword>
<dbReference type="InterPro" id="IPR027543">
    <property type="entry name" value="Lon_bac"/>
</dbReference>
<evidence type="ECO:0000256" key="10">
    <source>
        <dbReference type="ARBA" id="ARBA00053875"/>
    </source>
</evidence>
<dbReference type="eggNOG" id="COG0466">
    <property type="taxonomic scope" value="Bacteria"/>
</dbReference>
<evidence type="ECO:0000313" key="23">
    <source>
        <dbReference type="EMBL" id="SES93995.1"/>
    </source>
</evidence>
<dbReference type="EMBL" id="FOIL01000002">
    <property type="protein sequence ID" value="SES93995.1"/>
    <property type="molecule type" value="Genomic_DNA"/>
</dbReference>
<dbReference type="Gene3D" id="3.40.50.300">
    <property type="entry name" value="P-loop containing nucleotide triphosphate hydrolases"/>
    <property type="match status" value="1"/>
</dbReference>
<dbReference type="GO" id="GO:0005737">
    <property type="term" value="C:cytoplasm"/>
    <property type="evidence" value="ECO:0007669"/>
    <property type="project" value="UniProtKB-SubCell"/>
</dbReference>
<evidence type="ECO:0000256" key="6">
    <source>
        <dbReference type="ARBA" id="ARBA00022825"/>
    </source>
</evidence>
<dbReference type="GO" id="GO:0004252">
    <property type="term" value="F:serine-type endopeptidase activity"/>
    <property type="evidence" value="ECO:0007669"/>
    <property type="project" value="UniProtKB-UniRule"/>
</dbReference>
<dbReference type="AlphaFoldDB" id="A0A1I0AI80"/>
<dbReference type="Gene3D" id="1.10.8.60">
    <property type="match status" value="1"/>
</dbReference>
<reference evidence="24" key="1">
    <citation type="submission" date="2016-10" db="EMBL/GenBank/DDBJ databases">
        <authorList>
            <person name="Varghese N."/>
            <person name="Submissions S."/>
        </authorList>
    </citation>
    <scope>NUCLEOTIDE SEQUENCE [LARGE SCALE GENOMIC DNA]</scope>
    <source>
        <strain evidence="24">KH1P1</strain>
    </source>
</reference>
<evidence type="ECO:0000259" key="22">
    <source>
        <dbReference type="PROSITE" id="PS51787"/>
    </source>
</evidence>
<dbReference type="SMART" id="SM00464">
    <property type="entry name" value="LON"/>
    <property type="match status" value="1"/>
</dbReference>
<evidence type="ECO:0000256" key="8">
    <source>
        <dbReference type="ARBA" id="ARBA00023016"/>
    </source>
</evidence>
<evidence type="ECO:0000256" key="3">
    <source>
        <dbReference type="ARBA" id="ARBA00022670"/>
    </source>
</evidence>
<dbReference type="InterPro" id="IPR008269">
    <property type="entry name" value="Lon_proteolytic"/>
</dbReference>
<dbReference type="InterPro" id="IPR027065">
    <property type="entry name" value="Lon_Prtase"/>
</dbReference>
<dbReference type="InterPro" id="IPR027417">
    <property type="entry name" value="P-loop_NTPase"/>
</dbReference>
<comment type="function">
    <text evidence="10 14">ATP-dependent serine protease that mediates the selective degradation of mutant and abnormal proteins as well as certain short-lived regulatory proteins. Required for cellular homeostasis and for survival from DNA damage and developmental changes induced by stress. Degrades polypeptides processively to yield small peptide fragments that are 5 to 10 amino acids long. Binds to DNA in a double-stranded, site-specific manner.</text>
</comment>
<dbReference type="PROSITE" id="PS51786">
    <property type="entry name" value="LON_PROTEOLYTIC"/>
    <property type="match status" value="1"/>
</dbReference>
<dbReference type="NCBIfam" id="TIGR00763">
    <property type="entry name" value="lon"/>
    <property type="match status" value="1"/>
</dbReference>
<evidence type="ECO:0000259" key="21">
    <source>
        <dbReference type="PROSITE" id="PS51786"/>
    </source>
</evidence>
<dbReference type="PIRSF" id="PIRSF001174">
    <property type="entry name" value="Lon_proteas"/>
    <property type="match status" value="1"/>
</dbReference>
<comment type="induction">
    <text evidence="14">By heat shock.</text>
</comment>
<dbReference type="SUPFAM" id="SSF88697">
    <property type="entry name" value="PUA domain-like"/>
    <property type="match status" value="1"/>
</dbReference>
<dbReference type="GO" id="GO:0004176">
    <property type="term" value="F:ATP-dependent peptidase activity"/>
    <property type="evidence" value="ECO:0007669"/>
    <property type="project" value="UniProtKB-UniRule"/>
</dbReference>
<evidence type="ECO:0000256" key="17">
    <source>
        <dbReference type="PIRSR" id="PIRSR001174-2"/>
    </source>
</evidence>
<dbReference type="InterPro" id="IPR003111">
    <property type="entry name" value="Lon_prtase_N"/>
</dbReference>
<dbReference type="InterPro" id="IPR014721">
    <property type="entry name" value="Ribsml_uS5_D2-typ_fold_subgr"/>
</dbReference>
<dbReference type="Gene3D" id="1.20.5.5270">
    <property type="match status" value="1"/>
</dbReference>
<feature type="binding site" evidence="14 17">
    <location>
        <begin position="355"/>
        <end position="362"/>
    </location>
    <ligand>
        <name>ATP</name>
        <dbReference type="ChEBI" id="CHEBI:30616"/>
    </ligand>
</feature>
<evidence type="ECO:0000256" key="13">
    <source>
        <dbReference type="ARBA" id="ARBA00082722"/>
    </source>
</evidence>
<dbReference type="InterPro" id="IPR054594">
    <property type="entry name" value="Lon_lid"/>
</dbReference>
<evidence type="ECO:0000256" key="4">
    <source>
        <dbReference type="ARBA" id="ARBA00022741"/>
    </source>
</evidence>
<dbReference type="SUPFAM" id="SSF54211">
    <property type="entry name" value="Ribosomal protein S5 domain 2-like"/>
    <property type="match status" value="1"/>
</dbReference>
<feature type="compositionally biased region" description="Basic and acidic residues" evidence="20">
    <location>
        <begin position="801"/>
        <end position="812"/>
    </location>
</feature>
<evidence type="ECO:0000256" key="14">
    <source>
        <dbReference type="HAMAP-Rule" id="MF_01973"/>
    </source>
</evidence>
<dbReference type="Pfam" id="PF05362">
    <property type="entry name" value="Lon_C"/>
    <property type="match status" value="1"/>
</dbReference>
<evidence type="ECO:0000256" key="18">
    <source>
        <dbReference type="PROSITE-ProRule" id="PRU01122"/>
    </source>
</evidence>
<dbReference type="EC" id="3.4.21.53" evidence="11 14"/>
<feature type="domain" description="Lon N-terminal" evidence="22">
    <location>
        <begin position="8"/>
        <end position="203"/>
    </location>
</feature>
<dbReference type="CDD" id="cd19500">
    <property type="entry name" value="RecA-like_Lon"/>
    <property type="match status" value="1"/>
</dbReference>
<dbReference type="STRING" id="1526.SAMN02910262_00660"/>
<accession>A0A1I0AI80</accession>
<evidence type="ECO:0000256" key="7">
    <source>
        <dbReference type="ARBA" id="ARBA00022840"/>
    </source>
</evidence>
<proteinExistence type="evidence at transcript level"/>
<keyword evidence="8 14" id="KW-0346">Stress response</keyword>
<dbReference type="Gene3D" id="3.30.230.10">
    <property type="match status" value="1"/>
</dbReference>
<dbReference type="Pfam" id="PF22667">
    <property type="entry name" value="Lon_lid"/>
    <property type="match status" value="1"/>
</dbReference>
<evidence type="ECO:0000256" key="5">
    <source>
        <dbReference type="ARBA" id="ARBA00022801"/>
    </source>
</evidence>
<dbReference type="InterPro" id="IPR003959">
    <property type="entry name" value="ATPase_AAA_core"/>
</dbReference>
<comment type="similarity">
    <text evidence="14 15 18 19">Belongs to the peptidase S16 family.</text>
</comment>
<dbReference type="Proteomes" id="UP000199820">
    <property type="component" value="Unassembled WGS sequence"/>
</dbReference>
<dbReference type="InterPro" id="IPR020568">
    <property type="entry name" value="Ribosomal_Su5_D2-typ_SF"/>
</dbReference>
<dbReference type="InterPro" id="IPR004815">
    <property type="entry name" value="Lon_bac/euk-typ"/>
</dbReference>
<protein>
    <recommendedName>
        <fullName evidence="12 14">Lon protease</fullName>
        <ecNumber evidence="11 14">3.4.21.53</ecNumber>
    </recommendedName>
    <alternativeName>
        <fullName evidence="13 14">ATP-dependent protease La</fullName>
    </alternativeName>
</protein>
<dbReference type="SMART" id="SM00382">
    <property type="entry name" value="AAA"/>
    <property type="match status" value="1"/>
</dbReference>
<comment type="subcellular location">
    <subcellularLocation>
        <location evidence="1 14 15">Cytoplasm</location>
    </subcellularLocation>
</comment>
<keyword evidence="4 14" id="KW-0547">Nucleotide-binding</keyword>
<evidence type="ECO:0000256" key="9">
    <source>
        <dbReference type="ARBA" id="ARBA00050665"/>
    </source>
</evidence>
<dbReference type="PROSITE" id="PS51787">
    <property type="entry name" value="LON_N"/>
    <property type="match status" value="1"/>
</dbReference>
<dbReference type="GO" id="GO:0043565">
    <property type="term" value="F:sequence-specific DNA binding"/>
    <property type="evidence" value="ECO:0007669"/>
    <property type="project" value="UniProtKB-UniRule"/>
</dbReference>
<keyword evidence="7 14" id="KW-0067">ATP-binding</keyword>
<comment type="catalytic activity">
    <reaction evidence="9 14 15 18">
        <text>Hydrolysis of proteins in presence of ATP.</text>
        <dbReference type="EC" id="3.4.21.53"/>
    </reaction>
</comment>
<dbReference type="GO" id="GO:0006515">
    <property type="term" value="P:protein quality control for misfolded or incompletely synthesized proteins"/>
    <property type="evidence" value="ECO:0007669"/>
    <property type="project" value="UniProtKB-UniRule"/>
</dbReference>
<dbReference type="Gene3D" id="1.20.58.1480">
    <property type="match status" value="1"/>
</dbReference>
<evidence type="ECO:0000256" key="1">
    <source>
        <dbReference type="ARBA" id="ARBA00004496"/>
    </source>
</evidence>
<comment type="subunit">
    <text evidence="14 15">Homohexamer. Organized in a ring with a central cavity.</text>
</comment>
<evidence type="ECO:0000256" key="19">
    <source>
        <dbReference type="RuleBase" id="RU000591"/>
    </source>
</evidence>
<feature type="domain" description="Lon proteolytic" evidence="21">
    <location>
        <begin position="591"/>
        <end position="772"/>
    </location>
</feature>
<dbReference type="GO" id="GO:0016887">
    <property type="term" value="F:ATP hydrolysis activity"/>
    <property type="evidence" value="ECO:0007669"/>
    <property type="project" value="UniProtKB-UniRule"/>
</dbReference>